<dbReference type="OrthoDB" id="278300at2759"/>
<name>A0A8X6GCY8_TRICU</name>
<organism evidence="8 9">
    <name type="scientific">Trichonephila clavata</name>
    <name type="common">Joro spider</name>
    <name type="synonym">Nephila clavata</name>
    <dbReference type="NCBI Taxonomy" id="2740835"/>
    <lineage>
        <taxon>Eukaryota</taxon>
        <taxon>Metazoa</taxon>
        <taxon>Ecdysozoa</taxon>
        <taxon>Arthropoda</taxon>
        <taxon>Chelicerata</taxon>
        <taxon>Arachnida</taxon>
        <taxon>Araneae</taxon>
        <taxon>Araneomorphae</taxon>
        <taxon>Entelegynae</taxon>
        <taxon>Araneoidea</taxon>
        <taxon>Nephilidae</taxon>
        <taxon>Trichonephila</taxon>
    </lineage>
</organism>
<dbReference type="InterPro" id="IPR038459">
    <property type="entry name" value="MT_TRM10-typ_sf"/>
</dbReference>
<proteinExistence type="predicted"/>
<feature type="region of interest" description="Disordered" evidence="6">
    <location>
        <begin position="277"/>
        <end position="311"/>
    </location>
</feature>
<keyword evidence="2 8" id="KW-0489">Methyltransferase</keyword>
<evidence type="ECO:0000313" key="9">
    <source>
        <dbReference type="Proteomes" id="UP000887116"/>
    </source>
</evidence>
<dbReference type="GO" id="GO:0000049">
    <property type="term" value="F:tRNA binding"/>
    <property type="evidence" value="ECO:0007669"/>
    <property type="project" value="TreeGrafter"/>
</dbReference>
<dbReference type="PANTHER" id="PTHR13563:SF13">
    <property type="entry name" value="TRNA METHYLTRANSFERASE 10 HOMOLOG A"/>
    <property type="match status" value="1"/>
</dbReference>
<evidence type="ECO:0000259" key="7">
    <source>
        <dbReference type="PROSITE" id="PS51675"/>
    </source>
</evidence>
<dbReference type="Gene3D" id="3.40.1280.30">
    <property type="match status" value="1"/>
</dbReference>
<sequence length="311" mass="35392">MADDIVSVKENTETDGNPETVFAEPIMSKNQLKRLEKRRRWLEMKPLLKAKRKQKRKLKLQEAKQAGKDLGPSRKLLKSLKMSDSTCKLKICFDLSLAEVMTPAEFSKTFKQLHRCYSINRRASAPLQLHITGYSEATKDLLGNMSGCFNWDVNFNSSTHAEIFSKEKIIYLTSDSPNVIEDLDHDKVYVIGALVDHNRLKNICYEKAIKEGVGHAQLPLDLYFKFKTRKVLTIDQVFSIFLKVTEGKSWIDAIFDTVPKRKGVEIKENFKNSLDNGVQNKMEMDDSTGSNLQDPLVVESSEENGNGDHSN</sequence>
<dbReference type="EC" id="2.1.1.221" evidence="1"/>
<reference evidence="8" key="1">
    <citation type="submission" date="2020-07" db="EMBL/GenBank/DDBJ databases">
        <title>Multicomponent nature underlies the extraordinary mechanical properties of spider dragline silk.</title>
        <authorList>
            <person name="Kono N."/>
            <person name="Nakamura H."/>
            <person name="Mori M."/>
            <person name="Yoshida Y."/>
            <person name="Ohtoshi R."/>
            <person name="Malay A.D."/>
            <person name="Moran D.A.P."/>
            <person name="Tomita M."/>
            <person name="Numata K."/>
            <person name="Arakawa K."/>
        </authorList>
    </citation>
    <scope>NUCLEOTIDE SEQUENCE</scope>
</reference>
<dbReference type="GO" id="GO:0002939">
    <property type="term" value="P:tRNA N1-guanine methylation"/>
    <property type="evidence" value="ECO:0007669"/>
    <property type="project" value="TreeGrafter"/>
</dbReference>
<gene>
    <name evidence="8" type="primary">Trmt10a</name>
    <name evidence="8" type="ORF">TNCT_124811</name>
</gene>
<evidence type="ECO:0000313" key="8">
    <source>
        <dbReference type="EMBL" id="GFR01353.1"/>
    </source>
</evidence>
<keyword evidence="4" id="KW-0949">S-adenosyl-L-methionine</keyword>
<comment type="caution">
    <text evidence="8">The sequence shown here is derived from an EMBL/GenBank/DDBJ whole genome shotgun (WGS) entry which is preliminary data.</text>
</comment>
<evidence type="ECO:0000256" key="6">
    <source>
        <dbReference type="SAM" id="MobiDB-lite"/>
    </source>
</evidence>
<evidence type="ECO:0000256" key="1">
    <source>
        <dbReference type="ARBA" id="ARBA00012797"/>
    </source>
</evidence>
<dbReference type="Proteomes" id="UP000887116">
    <property type="component" value="Unassembled WGS sequence"/>
</dbReference>
<dbReference type="CDD" id="cd18101">
    <property type="entry name" value="Trm10euk_A"/>
    <property type="match status" value="1"/>
</dbReference>
<dbReference type="FunFam" id="3.40.1280.30:FF:000001">
    <property type="entry name" value="tRNA methyltransferase 10 homolog A"/>
    <property type="match status" value="1"/>
</dbReference>
<evidence type="ECO:0000256" key="5">
    <source>
        <dbReference type="ARBA" id="ARBA00048434"/>
    </source>
</evidence>
<keyword evidence="3" id="KW-0808">Transferase</keyword>
<evidence type="ECO:0000256" key="3">
    <source>
        <dbReference type="ARBA" id="ARBA00022679"/>
    </source>
</evidence>
<evidence type="ECO:0000256" key="2">
    <source>
        <dbReference type="ARBA" id="ARBA00022603"/>
    </source>
</evidence>
<dbReference type="AlphaFoldDB" id="A0A8X6GCY8"/>
<protein>
    <recommendedName>
        <fullName evidence="1">tRNA (guanine(9)-N(1))-methyltransferase</fullName>
        <ecNumber evidence="1">2.1.1.221</ecNumber>
    </recommendedName>
</protein>
<dbReference type="GO" id="GO:0005654">
    <property type="term" value="C:nucleoplasm"/>
    <property type="evidence" value="ECO:0007669"/>
    <property type="project" value="TreeGrafter"/>
</dbReference>
<dbReference type="PROSITE" id="PS51675">
    <property type="entry name" value="SAM_MT_TRM10"/>
    <property type="match status" value="1"/>
</dbReference>
<dbReference type="InterPro" id="IPR028564">
    <property type="entry name" value="MT_TRM10-typ"/>
</dbReference>
<dbReference type="GO" id="GO:0052905">
    <property type="term" value="F:tRNA (guanosine(9)-N1)-methyltransferase activity"/>
    <property type="evidence" value="ECO:0007669"/>
    <property type="project" value="UniProtKB-EC"/>
</dbReference>
<dbReference type="EMBL" id="BMAO01005421">
    <property type="protein sequence ID" value="GFR01353.1"/>
    <property type="molecule type" value="Genomic_DNA"/>
</dbReference>
<keyword evidence="9" id="KW-1185">Reference proteome</keyword>
<dbReference type="InterPro" id="IPR007356">
    <property type="entry name" value="tRNA_m1G_MeTrfase_euk"/>
</dbReference>
<accession>A0A8X6GCY8</accession>
<comment type="catalytic activity">
    <reaction evidence="5">
        <text>guanosine(9) in tRNA + S-adenosyl-L-methionine = N(1)-methylguanosine(9) in tRNA + S-adenosyl-L-homocysteine + H(+)</text>
        <dbReference type="Rhea" id="RHEA:43156"/>
        <dbReference type="Rhea" id="RHEA-COMP:10367"/>
        <dbReference type="Rhea" id="RHEA-COMP:10368"/>
        <dbReference type="ChEBI" id="CHEBI:15378"/>
        <dbReference type="ChEBI" id="CHEBI:57856"/>
        <dbReference type="ChEBI" id="CHEBI:59789"/>
        <dbReference type="ChEBI" id="CHEBI:73542"/>
        <dbReference type="ChEBI" id="CHEBI:74269"/>
        <dbReference type="EC" id="2.1.1.221"/>
    </reaction>
</comment>
<evidence type="ECO:0000256" key="4">
    <source>
        <dbReference type="ARBA" id="ARBA00022691"/>
    </source>
</evidence>
<dbReference type="PANTHER" id="PTHR13563">
    <property type="entry name" value="TRNA (GUANINE-9-) METHYLTRANSFERASE"/>
    <property type="match status" value="1"/>
</dbReference>
<feature type="domain" description="SAM-dependent MTase TRM10-type" evidence="7">
    <location>
        <begin position="72"/>
        <end position="265"/>
    </location>
</feature>